<evidence type="ECO:0008006" key="3">
    <source>
        <dbReference type="Google" id="ProtNLM"/>
    </source>
</evidence>
<keyword evidence="2" id="KW-1185">Reference proteome</keyword>
<dbReference type="OrthoDB" id="3662005at2759"/>
<dbReference type="AlphaFoldDB" id="A0A7C8M6N0"/>
<accession>A0A7C8M6N0</accession>
<name>A0A7C8M6N0_9PLEO</name>
<comment type="caution">
    <text evidence="1">The sequence shown here is derived from an EMBL/GenBank/DDBJ whole genome shotgun (WGS) entry which is preliminary data.</text>
</comment>
<dbReference type="Proteomes" id="UP000481861">
    <property type="component" value="Unassembled WGS sequence"/>
</dbReference>
<evidence type="ECO:0000313" key="1">
    <source>
        <dbReference type="EMBL" id="KAF2870059.1"/>
    </source>
</evidence>
<dbReference type="EMBL" id="JAADJZ010000014">
    <property type="protein sequence ID" value="KAF2870059.1"/>
    <property type="molecule type" value="Genomic_DNA"/>
</dbReference>
<sequence length="253" mass="29188">MPRKKKLVEMAATGKTEEAELEECLDSDLLVETCRRNDSFTLVAGSETWSLPKAGLCRESNGNTKSRLRLPGHHATAVPLFIQWFFTRRYQEKDFRTSLISVDDSLEFSEEDNHQTMPWPLKAAILSWYLSDALDAPEFSNYAITRVYEALSRSSGTAEVRPEIFSPRREMLVRAALGRSSLKRFIEDITVRNWGDTATVNHSNEEGWHELLKKYPRFQKALNKATMLPLEKRREKAMQLSLYLVKEDLVKEE</sequence>
<proteinExistence type="predicted"/>
<gene>
    <name evidence="1" type="ORF">BDV95DRAFT_595628</name>
</gene>
<protein>
    <recommendedName>
        <fullName evidence="3">BTB domain-containing protein</fullName>
    </recommendedName>
</protein>
<evidence type="ECO:0000313" key="2">
    <source>
        <dbReference type="Proteomes" id="UP000481861"/>
    </source>
</evidence>
<reference evidence="1 2" key="1">
    <citation type="submission" date="2020-01" db="EMBL/GenBank/DDBJ databases">
        <authorList>
            <consortium name="DOE Joint Genome Institute"/>
            <person name="Haridas S."/>
            <person name="Albert R."/>
            <person name="Binder M."/>
            <person name="Bloem J."/>
            <person name="Labutti K."/>
            <person name="Salamov A."/>
            <person name="Andreopoulos B."/>
            <person name="Baker S.E."/>
            <person name="Barry K."/>
            <person name="Bills G."/>
            <person name="Bluhm B.H."/>
            <person name="Cannon C."/>
            <person name="Castanera R."/>
            <person name="Culley D.E."/>
            <person name="Daum C."/>
            <person name="Ezra D."/>
            <person name="Gonzalez J.B."/>
            <person name="Henrissat B."/>
            <person name="Kuo A."/>
            <person name="Liang C."/>
            <person name="Lipzen A."/>
            <person name="Lutzoni F."/>
            <person name="Magnuson J."/>
            <person name="Mondo S."/>
            <person name="Nolan M."/>
            <person name="Ohm R."/>
            <person name="Pangilinan J."/>
            <person name="Park H.-J.H."/>
            <person name="Ramirez L."/>
            <person name="Alfaro M."/>
            <person name="Sun H."/>
            <person name="Tritt A."/>
            <person name="Yoshinaga Y."/>
            <person name="Zwiers L.-H.L."/>
            <person name="Turgeon B.G."/>
            <person name="Goodwin S.B."/>
            <person name="Spatafora J.W."/>
            <person name="Crous P.W."/>
            <person name="Grigoriev I.V."/>
        </authorList>
    </citation>
    <scope>NUCLEOTIDE SEQUENCE [LARGE SCALE GENOMIC DNA]</scope>
    <source>
        <strain evidence="1 2">CBS 611.86</strain>
    </source>
</reference>
<organism evidence="1 2">
    <name type="scientific">Massariosphaeria phaeospora</name>
    <dbReference type="NCBI Taxonomy" id="100035"/>
    <lineage>
        <taxon>Eukaryota</taxon>
        <taxon>Fungi</taxon>
        <taxon>Dikarya</taxon>
        <taxon>Ascomycota</taxon>
        <taxon>Pezizomycotina</taxon>
        <taxon>Dothideomycetes</taxon>
        <taxon>Pleosporomycetidae</taxon>
        <taxon>Pleosporales</taxon>
        <taxon>Pleosporales incertae sedis</taxon>
        <taxon>Massariosphaeria</taxon>
    </lineage>
</organism>